<reference evidence="1" key="1">
    <citation type="submission" date="2022-12" db="EMBL/GenBank/DDBJ databases">
        <title>Genome Sequence of Lasiodiplodia mahajangana.</title>
        <authorList>
            <person name="Buettner E."/>
        </authorList>
    </citation>
    <scope>NUCLEOTIDE SEQUENCE</scope>
    <source>
        <strain evidence="1">VT137</strain>
    </source>
</reference>
<organism evidence="1 2">
    <name type="scientific">Lasiodiplodia mahajangana</name>
    <dbReference type="NCBI Taxonomy" id="1108764"/>
    <lineage>
        <taxon>Eukaryota</taxon>
        <taxon>Fungi</taxon>
        <taxon>Dikarya</taxon>
        <taxon>Ascomycota</taxon>
        <taxon>Pezizomycotina</taxon>
        <taxon>Dothideomycetes</taxon>
        <taxon>Dothideomycetes incertae sedis</taxon>
        <taxon>Botryosphaeriales</taxon>
        <taxon>Botryosphaeriaceae</taxon>
        <taxon>Lasiodiplodia</taxon>
    </lineage>
</organism>
<keyword evidence="2" id="KW-1185">Reference proteome</keyword>
<dbReference type="Proteomes" id="UP001153332">
    <property type="component" value="Unassembled WGS sequence"/>
</dbReference>
<evidence type="ECO:0000313" key="2">
    <source>
        <dbReference type="Proteomes" id="UP001153332"/>
    </source>
</evidence>
<accession>A0ACC2JX37</accession>
<comment type="caution">
    <text evidence="1">The sequence shown here is derived from an EMBL/GenBank/DDBJ whole genome shotgun (WGS) entry which is preliminary data.</text>
</comment>
<sequence>MHAGVRWFAPPLQLPIAEADAMQYCLGIIDVIGPKAAFPRQVNLTTTSINMAQNSPEMSTLNITDLLEELRTNPPTKDPKTFPSENVGAHCDTKILYEGPKKCDCCINWVEQYPSNIKESTEQESDVRRHAIVCRVQKAHRDSKEPLELHSIIIQSPVLKSILGDIFAGYPGITTTLKDVKFRKPFWEFFYFWKPLSDAQAHSKPGSKEHEHLNKLLETLTSQLSNTHTVANDLIQNRVVTYDYLWILFAPGTLLYSRLFDQDCLLEVKRTDYHGFLSESPYQLRCRYIERNGESLGWKTKLIEIPKFSGTKPIQELEVYPITYHQAPEDMRSRFLERGRKFLSFSDWHHKAYVGVIHVSGESPFGSDKLRIDERIVIDAQAFTQHTERGLHREHLLNPVIPDSNVLPDHHIMLCSPVVKAYCLRTKCWGYVSVEGISDIKWDEHAFHNLVLENGTKRLIESFVLAQTKRNDSLKFDDIIEGKGQGMIMLLTGEPGVGKTLTAETGTLHLGIPLPLIGSLLLTYIITVAEKACRPLYMVSAGELGASSRTVERGLTKAFDLANRWNAVLLLDESDVFLEERTSENLERNQLVSVFLRMLEYYRGMMFLTTNRLSVFDPAFQSRIHLTIHYNNLDQESRRKIWQVLLKHAQAQGEEEFAKGDLVALSKEDINGRQIKNAVKAAQLLAAAEEVPLNVTHINTALRVMRNGRSPKAANNGLASFMRWLAGGFGATK</sequence>
<dbReference type="EMBL" id="JAPUUL010000186">
    <property type="protein sequence ID" value="KAJ8132064.1"/>
    <property type="molecule type" value="Genomic_DNA"/>
</dbReference>
<protein>
    <submittedName>
        <fullName evidence="1">Uncharacterized protein</fullName>
    </submittedName>
</protein>
<proteinExistence type="predicted"/>
<gene>
    <name evidence="1" type="ORF">O1611_g1564</name>
</gene>
<name>A0ACC2JX37_9PEZI</name>
<evidence type="ECO:0000313" key="1">
    <source>
        <dbReference type="EMBL" id="KAJ8132064.1"/>
    </source>
</evidence>